<reference evidence="2" key="1">
    <citation type="submission" date="2021-01" db="UniProtKB">
        <authorList>
            <consortium name="EnsemblMetazoa"/>
        </authorList>
    </citation>
    <scope>IDENTIFICATION</scope>
</reference>
<accession>A0A7M5WRP9</accession>
<dbReference type="AlphaFoldDB" id="A0A7M5WRP9"/>
<dbReference type="Pfam" id="PF01852">
    <property type="entry name" value="START"/>
    <property type="match status" value="1"/>
</dbReference>
<dbReference type="SUPFAM" id="SSF55961">
    <property type="entry name" value="Bet v1-like"/>
    <property type="match status" value="1"/>
</dbReference>
<name>A0A7M5WRP9_9CNID</name>
<evidence type="ECO:0000313" key="3">
    <source>
        <dbReference type="Proteomes" id="UP000594262"/>
    </source>
</evidence>
<dbReference type="GO" id="GO:0008289">
    <property type="term" value="F:lipid binding"/>
    <property type="evidence" value="ECO:0007669"/>
    <property type="project" value="InterPro"/>
</dbReference>
<sequence length="226" mass="26459">MSIDLSENPSFQEQYERIKFLKEDFDKKEGWIRIMKGEKDCYWKKMFPESTIPLKVVFTFKLNMPAKAFSGMLSFEDVDFRKKWDKTFQDTEQLKKIEGVGNVIYVKAPLSFPFADRYFTLLGNDTHEVDWYGEKSYVNTVHNYKWDEPLPQAEGFVHASNGGNFYVVTPTDEETCSVFALSNNDYGGIMGKSFFRNLVAKKVANTFHDYLDNIDEGYERFYKTKT</sequence>
<evidence type="ECO:0000259" key="1">
    <source>
        <dbReference type="PROSITE" id="PS50848"/>
    </source>
</evidence>
<dbReference type="InterPro" id="IPR023393">
    <property type="entry name" value="START-like_dom_sf"/>
</dbReference>
<feature type="domain" description="START" evidence="1">
    <location>
        <begin position="75"/>
        <end position="223"/>
    </location>
</feature>
<dbReference type="Gene3D" id="3.30.530.20">
    <property type="match status" value="1"/>
</dbReference>
<organism evidence="2 3">
    <name type="scientific">Clytia hemisphaerica</name>
    <dbReference type="NCBI Taxonomy" id="252671"/>
    <lineage>
        <taxon>Eukaryota</taxon>
        <taxon>Metazoa</taxon>
        <taxon>Cnidaria</taxon>
        <taxon>Hydrozoa</taxon>
        <taxon>Hydroidolina</taxon>
        <taxon>Leptothecata</taxon>
        <taxon>Obeliida</taxon>
        <taxon>Clytiidae</taxon>
        <taxon>Clytia</taxon>
    </lineage>
</organism>
<dbReference type="OrthoDB" id="5947574at2759"/>
<dbReference type="Proteomes" id="UP000594262">
    <property type="component" value="Unplaced"/>
</dbReference>
<dbReference type="EnsemblMetazoa" id="CLYHEMT006931.1">
    <property type="protein sequence ID" value="CLYHEMP006931.1"/>
    <property type="gene ID" value="CLYHEMG006931"/>
</dbReference>
<proteinExistence type="predicted"/>
<evidence type="ECO:0000313" key="2">
    <source>
        <dbReference type="EnsemblMetazoa" id="CLYHEMP006931.1"/>
    </source>
</evidence>
<protein>
    <recommendedName>
        <fullName evidence="1">START domain-containing protein</fullName>
    </recommendedName>
</protein>
<dbReference type="InterPro" id="IPR002913">
    <property type="entry name" value="START_lipid-bd_dom"/>
</dbReference>
<keyword evidence="3" id="KW-1185">Reference proteome</keyword>
<dbReference type="PROSITE" id="PS50848">
    <property type="entry name" value="START"/>
    <property type="match status" value="1"/>
</dbReference>